<evidence type="ECO:0000256" key="3">
    <source>
        <dbReference type="PROSITE-ProRule" id="PRU00284"/>
    </source>
</evidence>
<dbReference type="Gene3D" id="1.10.287.950">
    <property type="entry name" value="Methyl-accepting chemotaxis protein"/>
    <property type="match status" value="1"/>
</dbReference>
<dbReference type="InterPro" id="IPR004089">
    <property type="entry name" value="MCPsignal_dom"/>
</dbReference>
<dbReference type="STRING" id="1121420.SAMN02746098_01473"/>
<dbReference type="CDD" id="cd06225">
    <property type="entry name" value="HAMP"/>
    <property type="match status" value="1"/>
</dbReference>
<dbReference type="SMART" id="SM00283">
    <property type="entry name" value="MA"/>
    <property type="match status" value="1"/>
</dbReference>
<dbReference type="GO" id="GO:0016020">
    <property type="term" value="C:membrane"/>
    <property type="evidence" value="ECO:0007669"/>
    <property type="project" value="InterPro"/>
</dbReference>
<dbReference type="OrthoDB" id="1790929at2"/>
<sequence length="572" mass="61776">MKWFNNWKTFYKINALVLVMVVFMLGLSFMGYYYYRQAKVAMNDIYSNSLISVKLINEANANVRMIRSVNAELLLAPLDSSQKQNLLIQTTVLQGLINESLDNYTSHAIEPFEVAKLTKVREELQKYSNEWQQVVLLIDSNDKDAAYAYFSVNVTKILEEINTLLPELVDFSAQKAQSTIARENLNFIRAEKVLFTFPLAAAVLAVTIGALVARAISKPLQIMLANVRELAAGNLTVTRINTESKDEAGQLAQAFNQMTINLSTLVRRVSKSSEQVTSSANQLLTITEQGSKASGQISLSVSEVACGTERQAGAVSETVAALEQINANIQIVAEAGQRVTALTTKTAIATKDGQMALTQAVKQMDNVSEGTQVVKNAITLLADSSEQIANIAHLITSITEQTNLLALNAAIEAARAGEHGRGFSVVAEEVRKLAEKAKAATGQISDLVVVNRENISHATVAMNAEEIYVNDGIEAVNKVGYGLNDILKMVDEVSEQIGGVSSSIQQMAAGSQQIVSGVQDIGAVSQSTAGQAANVSSAIDEFTASIDEINLSCHSLSNFAQDLQNGVSKFRI</sequence>
<dbReference type="PANTHER" id="PTHR32089:SF112">
    <property type="entry name" value="LYSOZYME-LIKE PROTEIN-RELATED"/>
    <property type="match status" value="1"/>
</dbReference>
<dbReference type="PROSITE" id="PS50885">
    <property type="entry name" value="HAMP"/>
    <property type="match status" value="1"/>
</dbReference>
<dbReference type="SUPFAM" id="SSF58104">
    <property type="entry name" value="Methyl-accepting chemotaxis protein (MCP) signaling domain"/>
    <property type="match status" value="1"/>
</dbReference>
<protein>
    <submittedName>
        <fullName evidence="7">Methyl-accepting chemotaxis protein</fullName>
    </submittedName>
</protein>
<dbReference type="GO" id="GO:0004888">
    <property type="term" value="F:transmembrane signaling receptor activity"/>
    <property type="evidence" value="ECO:0007669"/>
    <property type="project" value="InterPro"/>
</dbReference>
<dbReference type="InterPro" id="IPR024478">
    <property type="entry name" value="HlyB_4HB_MCP"/>
</dbReference>
<evidence type="ECO:0000256" key="1">
    <source>
        <dbReference type="ARBA" id="ARBA00023224"/>
    </source>
</evidence>
<dbReference type="PROSITE" id="PS50111">
    <property type="entry name" value="CHEMOTAXIS_TRANSDUC_2"/>
    <property type="match status" value="1"/>
</dbReference>
<feature type="domain" description="Methyl-accepting transducer" evidence="5">
    <location>
        <begin position="286"/>
        <end position="522"/>
    </location>
</feature>
<dbReference type="PRINTS" id="PR00260">
    <property type="entry name" value="CHEMTRNSDUCR"/>
</dbReference>
<keyword evidence="4" id="KW-0472">Membrane</keyword>
<feature type="transmembrane region" description="Helical" evidence="4">
    <location>
        <begin position="13"/>
        <end position="35"/>
    </location>
</feature>
<dbReference type="GO" id="GO:0006935">
    <property type="term" value="P:chemotaxis"/>
    <property type="evidence" value="ECO:0007669"/>
    <property type="project" value="InterPro"/>
</dbReference>
<evidence type="ECO:0000313" key="8">
    <source>
        <dbReference type="Proteomes" id="UP000183954"/>
    </source>
</evidence>
<organism evidence="7 8">
    <name type="scientific">Desulfosporosinus lacus DSM 15449</name>
    <dbReference type="NCBI Taxonomy" id="1121420"/>
    <lineage>
        <taxon>Bacteria</taxon>
        <taxon>Bacillati</taxon>
        <taxon>Bacillota</taxon>
        <taxon>Clostridia</taxon>
        <taxon>Eubacteriales</taxon>
        <taxon>Desulfitobacteriaceae</taxon>
        <taxon>Desulfosporosinus</taxon>
    </lineage>
</organism>
<evidence type="ECO:0000313" key="7">
    <source>
        <dbReference type="EMBL" id="SHH82998.1"/>
    </source>
</evidence>
<dbReference type="InterPro" id="IPR003660">
    <property type="entry name" value="HAMP_dom"/>
</dbReference>
<feature type="domain" description="HAMP" evidence="6">
    <location>
        <begin position="214"/>
        <end position="267"/>
    </location>
</feature>
<evidence type="ECO:0000256" key="2">
    <source>
        <dbReference type="ARBA" id="ARBA00029447"/>
    </source>
</evidence>
<keyword evidence="4" id="KW-0812">Transmembrane</keyword>
<dbReference type="InterPro" id="IPR004090">
    <property type="entry name" value="Chemotax_Me-accpt_rcpt"/>
</dbReference>
<keyword evidence="8" id="KW-1185">Reference proteome</keyword>
<dbReference type="CDD" id="cd11386">
    <property type="entry name" value="MCP_signal"/>
    <property type="match status" value="1"/>
</dbReference>
<reference evidence="8" key="1">
    <citation type="submission" date="2016-11" db="EMBL/GenBank/DDBJ databases">
        <authorList>
            <person name="Varghese N."/>
            <person name="Submissions S."/>
        </authorList>
    </citation>
    <scope>NUCLEOTIDE SEQUENCE [LARGE SCALE GENOMIC DNA]</scope>
    <source>
        <strain evidence="8">DSM 15449</strain>
    </source>
</reference>
<accession>A0A1M5W6D9</accession>
<dbReference type="SMART" id="SM00304">
    <property type="entry name" value="HAMP"/>
    <property type="match status" value="1"/>
</dbReference>
<dbReference type="Proteomes" id="UP000183954">
    <property type="component" value="Unassembled WGS sequence"/>
</dbReference>
<dbReference type="GO" id="GO:0007165">
    <property type="term" value="P:signal transduction"/>
    <property type="evidence" value="ECO:0007669"/>
    <property type="project" value="UniProtKB-KW"/>
</dbReference>
<keyword evidence="4" id="KW-1133">Transmembrane helix</keyword>
<dbReference type="RefSeq" id="WP_073028990.1">
    <property type="nucleotide sequence ID" value="NZ_FQXJ01000005.1"/>
</dbReference>
<evidence type="ECO:0000256" key="4">
    <source>
        <dbReference type="SAM" id="Phobius"/>
    </source>
</evidence>
<gene>
    <name evidence="7" type="ORF">SAMN02746098_01473</name>
</gene>
<dbReference type="Pfam" id="PF12729">
    <property type="entry name" value="4HB_MCP_1"/>
    <property type="match status" value="1"/>
</dbReference>
<dbReference type="EMBL" id="FQXJ01000005">
    <property type="protein sequence ID" value="SHH82998.1"/>
    <property type="molecule type" value="Genomic_DNA"/>
</dbReference>
<name>A0A1M5W6D9_9FIRM</name>
<feature type="transmembrane region" description="Helical" evidence="4">
    <location>
        <begin position="193"/>
        <end position="213"/>
    </location>
</feature>
<dbReference type="Pfam" id="PF00015">
    <property type="entry name" value="MCPsignal"/>
    <property type="match status" value="1"/>
</dbReference>
<evidence type="ECO:0000259" key="6">
    <source>
        <dbReference type="PROSITE" id="PS50885"/>
    </source>
</evidence>
<dbReference type="AlphaFoldDB" id="A0A1M5W6D9"/>
<dbReference type="Pfam" id="PF00672">
    <property type="entry name" value="HAMP"/>
    <property type="match status" value="1"/>
</dbReference>
<proteinExistence type="inferred from homology"/>
<dbReference type="PANTHER" id="PTHR32089">
    <property type="entry name" value="METHYL-ACCEPTING CHEMOTAXIS PROTEIN MCPB"/>
    <property type="match status" value="1"/>
</dbReference>
<dbReference type="Gene3D" id="6.10.340.10">
    <property type="match status" value="1"/>
</dbReference>
<comment type="similarity">
    <text evidence="2">Belongs to the methyl-accepting chemotaxis (MCP) protein family.</text>
</comment>
<evidence type="ECO:0000259" key="5">
    <source>
        <dbReference type="PROSITE" id="PS50111"/>
    </source>
</evidence>
<keyword evidence="1 3" id="KW-0807">Transducer</keyword>